<evidence type="ECO:0000256" key="3">
    <source>
        <dbReference type="ARBA" id="ARBA00022989"/>
    </source>
</evidence>
<feature type="transmembrane region" description="Helical" evidence="7">
    <location>
        <begin position="1071"/>
        <end position="1090"/>
    </location>
</feature>
<feature type="domain" description="EGF-like" evidence="8">
    <location>
        <begin position="740"/>
        <end position="781"/>
    </location>
</feature>
<feature type="non-terminal residue" evidence="10">
    <location>
        <position position="1308"/>
    </location>
</feature>
<keyword evidence="3 7" id="KW-1133">Transmembrane helix</keyword>
<comment type="caution">
    <text evidence="10">The sequence shown here is derived from an EMBL/GenBank/DDBJ whole genome shotgun (WGS) entry which is preliminary data.</text>
</comment>
<dbReference type="InterPro" id="IPR017452">
    <property type="entry name" value="GPCR_Rhodpsn_7TM"/>
</dbReference>
<dbReference type="Gene3D" id="1.20.1070.10">
    <property type="entry name" value="Rhodopsin 7-helix transmembrane proteins"/>
    <property type="match status" value="2"/>
</dbReference>
<proteinExistence type="predicted"/>
<feature type="transmembrane region" description="Helical" evidence="7">
    <location>
        <begin position="1031"/>
        <end position="1051"/>
    </location>
</feature>
<evidence type="ECO:0008006" key="12">
    <source>
        <dbReference type="Google" id="ProtNLM"/>
    </source>
</evidence>
<name>A0A815RPJ8_9BILA</name>
<feature type="transmembrane region" description="Helical" evidence="7">
    <location>
        <begin position="994"/>
        <end position="1019"/>
    </location>
</feature>
<feature type="transmembrane region" description="Helical" evidence="7">
    <location>
        <begin position="354"/>
        <end position="382"/>
    </location>
</feature>
<dbReference type="SUPFAM" id="SSF81321">
    <property type="entry name" value="Family A G protein-coupled receptor-like"/>
    <property type="match status" value="2"/>
</dbReference>
<evidence type="ECO:0000256" key="5">
    <source>
        <dbReference type="ARBA" id="ARBA00023157"/>
    </source>
</evidence>
<feature type="disulfide bond" evidence="6">
    <location>
        <begin position="771"/>
        <end position="780"/>
    </location>
</feature>
<feature type="disulfide bond" evidence="6">
    <location>
        <begin position="91"/>
        <end position="100"/>
    </location>
</feature>
<feature type="transmembrane region" description="Helical" evidence="7">
    <location>
        <begin position="394"/>
        <end position="414"/>
    </location>
</feature>
<reference evidence="10" key="1">
    <citation type="submission" date="2021-02" db="EMBL/GenBank/DDBJ databases">
        <authorList>
            <person name="Nowell W R."/>
        </authorList>
    </citation>
    <scope>NUCLEOTIDE SEQUENCE</scope>
</reference>
<dbReference type="EMBL" id="CAJNOE010002311">
    <property type="protein sequence ID" value="CAF1477816.1"/>
    <property type="molecule type" value="Genomic_DNA"/>
</dbReference>
<gene>
    <name evidence="10" type="ORF">IZO911_LOCUS43823</name>
</gene>
<feature type="transmembrane region" description="Helical" evidence="7">
    <location>
        <begin position="571"/>
        <end position="592"/>
    </location>
</feature>
<evidence type="ECO:0000313" key="10">
    <source>
        <dbReference type="EMBL" id="CAF1477816.1"/>
    </source>
</evidence>
<evidence type="ECO:0000256" key="2">
    <source>
        <dbReference type="ARBA" id="ARBA00022692"/>
    </source>
</evidence>
<feature type="domain" description="G-protein coupled receptors family 1 profile" evidence="9">
    <location>
        <begin position="1011"/>
        <end position="1260"/>
    </location>
</feature>
<dbReference type="InterPro" id="IPR051830">
    <property type="entry name" value="NOTCH_homolog"/>
</dbReference>
<feature type="transmembrane region" description="Helical" evidence="7">
    <location>
        <begin position="522"/>
        <end position="544"/>
    </location>
</feature>
<dbReference type="CDD" id="cd00637">
    <property type="entry name" value="7tm_classA_rhodopsin-like"/>
    <property type="match status" value="2"/>
</dbReference>
<sequence>RLATILTFPKWYGNLSANPCMNNTSCPQNSRCLPIFNQEHPRFRCSCRSNFYGKNCETIELKCLSYCSSNALCKPENRGQLTNTNNPLCICPLHRFGPRCNLRHDECRSQPCLNNGTCHLKNDPSGQKSFICKCSKYYYGDYCEKIKISVYINLNMSRHTLASIIQFYDVRLSKLQLLIQHQQVVSGLPTSIRYNHDRILAPPLAILKVYDSLSKYQYYILYIQQNVTNIHINSTPQQCLHVTSFSYMQNYTYTTAIFHYHHLCRNDNQLLCFHDQDYLCICEYDHSRVDCLSFGLSTDQCNLCFSDGKCLQGDLNNPNDFLCLCPKCSHGQRCEFTTFAFGFTLDSLLVNDLWIIQIVYTCLVALLFIIGIFTNTCSLVTFKRPYSRTVTVGNYLYIVSIINQCALLFLLLKFIHILGGFTGHDGLNLISCKIISYILFVLTRTTFWLLSWVTCDRLLMTIFPTSLLSRKPNIAIGISVATMIALSAMHIPDIIYTTIASDRCIVNFDHPLISLYNRINTLLHYLGTFAIQTIAITLLIVLIARSRAKVRGDNTSFGDVFKSMFNSKKELYVTPIIIVLSALPQTILSFSLSCTELSVWQRHTLLIAYLFSYSPQILGFILFVLPSKAYQQELQKTKLTTILTFPKWYGNLSANPCMNNTSCPQNSRCLPIFNQEHLRFQCSCRSNFYGKNCETIELKCLSYCSSNALCRPESRGHLTNTNNPLCICPLHRFGPRCNLRHDECHSQPCLNNGTCHLKNDPSGHKSFICKCSKYYYGDYCEKIKLSVYINLNMTRNTLASVIQFYDVRLSKLQLLIQHQQVMSGLPTSIRYNHDRILAPPLAILKVYDSLSKYEYYILYIQQNVTNIHINSTPQQCPHVTSFSYIQNYTSTTAIFHYHHLCQNDKQLLCFHDEDYLCICEYDHSRVDCLSFGLSTDQCNICFSDGKCLQGDLNNPNDFLCLCPKCSHGQRCEFTTFAFGFTLDSLLINDLWVVQIVYTCLVALLFIIGIFTNTCSLVTFKRPYSRTVTVGNYLYIVSIINQCALLFLLLKFIHILGGFTGHYGLNLISCKIISYILFVLTRTTFWLLSWVTCDRLLMTIFPTSLLSRKPNIAIGISVATMIALSAMHIPDIIYTTIASDRCIVNFDHPLISLYNRINTLLHYLGTFAIQTIAITLLIILIARSRAKVRGDNTSFGDVFKSMFNSKKELYVTPIIIVLSALPQTILSFSLSCTELSTWQRHTLLIAYLFSYSPQILGFILFVLPSKAYQQELQKTKLSNMTILKWILKTNTSQQFLPINSTIRNQTFVK</sequence>
<evidence type="ECO:0000259" key="8">
    <source>
        <dbReference type="PROSITE" id="PS50026"/>
    </source>
</evidence>
<dbReference type="PROSITE" id="PS00022">
    <property type="entry name" value="EGF_1"/>
    <property type="match status" value="8"/>
</dbReference>
<dbReference type="PROSITE" id="PS50262">
    <property type="entry name" value="G_PROTEIN_RECEP_F1_2"/>
    <property type="match status" value="2"/>
</dbReference>
<feature type="disulfide bond" evidence="6">
    <location>
        <begin position="63"/>
        <end position="73"/>
    </location>
</feature>
<dbReference type="CDD" id="cd00054">
    <property type="entry name" value="EGF_CA"/>
    <property type="match status" value="4"/>
</dbReference>
<feature type="disulfide bond" evidence="6">
    <location>
        <begin position="134"/>
        <end position="143"/>
    </location>
</feature>
<feature type="disulfide bond" evidence="6">
    <location>
        <begin position="728"/>
        <end position="737"/>
    </location>
</feature>
<dbReference type="PANTHER" id="PTHR24033">
    <property type="entry name" value="EGF-LIKE DOMAIN-CONTAINING PROTEIN"/>
    <property type="match status" value="1"/>
</dbReference>
<feature type="domain" description="EGF-like" evidence="8">
    <location>
        <begin position="59"/>
        <end position="101"/>
    </location>
</feature>
<comment type="caution">
    <text evidence="6">Lacks conserved residue(s) required for the propagation of feature annotation.</text>
</comment>
<dbReference type="PROSITE" id="PS50026">
    <property type="entry name" value="EGF_3"/>
    <property type="match status" value="6"/>
</dbReference>
<dbReference type="Proteomes" id="UP000663860">
    <property type="component" value="Unassembled WGS sequence"/>
</dbReference>
<feature type="transmembrane region" description="Helical" evidence="7">
    <location>
        <begin position="1241"/>
        <end position="1262"/>
    </location>
</feature>
<dbReference type="SMART" id="SM00179">
    <property type="entry name" value="EGF_CA"/>
    <property type="match status" value="2"/>
</dbReference>
<feature type="disulfide bond" evidence="6">
    <location>
        <begin position="684"/>
        <end position="693"/>
    </location>
</feature>
<keyword evidence="6" id="KW-0245">EGF-like domain</keyword>
<keyword evidence="5 6" id="KW-1015">Disulfide bond</keyword>
<dbReference type="SMART" id="SM00181">
    <property type="entry name" value="EGF"/>
    <property type="match status" value="8"/>
</dbReference>
<evidence type="ECO:0000256" key="6">
    <source>
        <dbReference type="PROSITE-ProRule" id="PRU00076"/>
    </source>
</evidence>
<dbReference type="GO" id="GO:0005509">
    <property type="term" value="F:calcium ion binding"/>
    <property type="evidence" value="ECO:0007669"/>
    <property type="project" value="InterPro"/>
</dbReference>
<dbReference type="InterPro" id="IPR001881">
    <property type="entry name" value="EGF-like_Ca-bd_dom"/>
</dbReference>
<feature type="domain" description="G-protein coupled receptors family 1 profile" evidence="9">
    <location>
        <begin position="374"/>
        <end position="623"/>
    </location>
</feature>
<feature type="transmembrane region" description="Helical" evidence="7">
    <location>
        <begin position="604"/>
        <end position="625"/>
    </location>
</feature>
<accession>A0A815RPJ8</accession>
<evidence type="ECO:0000259" key="9">
    <source>
        <dbReference type="PROSITE" id="PS50262"/>
    </source>
</evidence>
<protein>
    <recommendedName>
        <fullName evidence="12">G-protein coupled receptors family 1 profile domain-containing protein</fullName>
    </recommendedName>
</protein>
<feature type="transmembrane region" description="Helical" evidence="7">
    <location>
        <begin position="1159"/>
        <end position="1181"/>
    </location>
</feature>
<organism evidence="10 11">
    <name type="scientific">Adineta steineri</name>
    <dbReference type="NCBI Taxonomy" id="433720"/>
    <lineage>
        <taxon>Eukaryota</taxon>
        <taxon>Metazoa</taxon>
        <taxon>Spiralia</taxon>
        <taxon>Gnathifera</taxon>
        <taxon>Rotifera</taxon>
        <taxon>Eurotatoria</taxon>
        <taxon>Bdelloidea</taxon>
        <taxon>Adinetida</taxon>
        <taxon>Adinetidae</taxon>
        <taxon>Adineta</taxon>
    </lineage>
</organism>
<dbReference type="PANTHER" id="PTHR24033:SF224">
    <property type="entry name" value="C-TYPE LECTIN"/>
    <property type="match status" value="1"/>
</dbReference>
<feature type="domain" description="EGF-like" evidence="8">
    <location>
        <begin position="16"/>
        <end position="57"/>
    </location>
</feature>
<comment type="subcellular location">
    <subcellularLocation>
        <location evidence="1">Membrane</location>
    </subcellularLocation>
</comment>
<feature type="transmembrane region" description="Helical" evidence="7">
    <location>
        <begin position="1208"/>
        <end position="1229"/>
    </location>
</feature>
<evidence type="ECO:0000256" key="1">
    <source>
        <dbReference type="ARBA" id="ARBA00004370"/>
    </source>
</evidence>
<feature type="domain" description="EGF-like" evidence="8">
    <location>
        <begin position="103"/>
        <end position="144"/>
    </location>
</feature>
<feature type="transmembrane region" description="Helical" evidence="7">
    <location>
        <begin position="1111"/>
        <end position="1128"/>
    </location>
</feature>
<feature type="domain" description="EGF-like" evidence="8">
    <location>
        <begin position="653"/>
        <end position="694"/>
    </location>
</feature>
<evidence type="ECO:0000256" key="4">
    <source>
        <dbReference type="ARBA" id="ARBA00023136"/>
    </source>
</evidence>
<feature type="transmembrane region" description="Helical" evidence="7">
    <location>
        <begin position="434"/>
        <end position="453"/>
    </location>
</feature>
<evidence type="ECO:0000313" key="11">
    <source>
        <dbReference type="Proteomes" id="UP000663860"/>
    </source>
</evidence>
<dbReference type="SUPFAM" id="SSF57196">
    <property type="entry name" value="EGF/Laminin"/>
    <property type="match status" value="2"/>
</dbReference>
<dbReference type="Gene3D" id="2.10.25.10">
    <property type="entry name" value="Laminin"/>
    <property type="match status" value="3"/>
</dbReference>
<dbReference type="InterPro" id="IPR000742">
    <property type="entry name" value="EGF"/>
</dbReference>
<feature type="disulfide bond" evidence="6">
    <location>
        <begin position="700"/>
        <end position="710"/>
    </location>
</feature>
<evidence type="ECO:0000256" key="7">
    <source>
        <dbReference type="SAM" id="Phobius"/>
    </source>
</evidence>
<keyword evidence="2 7" id="KW-0812">Transmembrane</keyword>
<feature type="domain" description="EGF-like" evidence="8">
    <location>
        <begin position="696"/>
        <end position="738"/>
    </location>
</feature>
<dbReference type="GO" id="GO:0016020">
    <property type="term" value="C:membrane"/>
    <property type="evidence" value="ECO:0007669"/>
    <property type="project" value="UniProtKB-SubCell"/>
</dbReference>
<feature type="disulfide bond" evidence="6">
    <location>
        <begin position="47"/>
        <end position="56"/>
    </location>
</feature>
<keyword evidence="4 7" id="KW-0472">Membrane</keyword>